<evidence type="ECO:0000256" key="1">
    <source>
        <dbReference type="SAM" id="MobiDB-lite"/>
    </source>
</evidence>
<accession>A0AAV8TXV6</accession>
<evidence type="ECO:0000313" key="2">
    <source>
        <dbReference type="EMBL" id="KAJ8771767.1"/>
    </source>
</evidence>
<name>A0AAV8TXV6_9ROSI</name>
<evidence type="ECO:0000313" key="3">
    <source>
        <dbReference type="Proteomes" id="UP001159364"/>
    </source>
</evidence>
<dbReference type="EMBL" id="JAIWQS010000002">
    <property type="protein sequence ID" value="KAJ8771767.1"/>
    <property type="molecule type" value="Genomic_DNA"/>
</dbReference>
<feature type="region of interest" description="Disordered" evidence="1">
    <location>
        <begin position="1"/>
        <end position="48"/>
    </location>
</feature>
<keyword evidence="3" id="KW-1185">Reference proteome</keyword>
<reference evidence="2 3" key="1">
    <citation type="submission" date="2021-09" db="EMBL/GenBank/DDBJ databases">
        <title>Genomic insights and catalytic innovation underlie evolution of tropane alkaloids biosynthesis.</title>
        <authorList>
            <person name="Wang Y.-J."/>
            <person name="Tian T."/>
            <person name="Huang J.-P."/>
            <person name="Huang S.-X."/>
        </authorList>
    </citation>
    <scope>NUCLEOTIDE SEQUENCE [LARGE SCALE GENOMIC DNA]</scope>
    <source>
        <strain evidence="2">KIB-2018</strain>
        <tissue evidence="2">Leaf</tissue>
    </source>
</reference>
<comment type="caution">
    <text evidence="2">The sequence shown here is derived from an EMBL/GenBank/DDBJ whole genome shotgun (WGS) entry which is preliminary data.</text>
</comment>
<dbReference type="Proteomes" id="UP001159364">
    <property type="component" value="Linkage Group LG02"/>
</dbReference>
<proteinExistence type="predicted"/>
<gene>
    <name evidence="2" type="ORF">K2173_026944</name>
</gene>
<organism evidence="2 3">
    <name type="scientific">Erythroxylum novogranatense</name>
    <dbReference type="NCBI Taxonomy" id="1862640"/>
    <lineage>
        <taxon>Eukaryota</taxon>
        <taxon>Viridiplantae</taxon>
        <taxon>Streptophyta</taxon>
        <taxon>Embryophyta</taxon>
        <taxon>Tracheophyta</taxon>
        <taxon>Spermatophyta</taxon>
        <taxon>Magnoliopsida</taxon>
        <taxon>eudicotyledons</taxon>
        <taxon>Gunneridae</taxon>
        <taxon>Pentapetalae</taxon>
        <taxon>rosids</taxon>
        <taxon>fabids</taxon>
        <taxon>Malpighiales</taxon>
        <taxon>Erythroxylaceae</taxon>
        <taxon>Erythroxylum</taxon>
    </lineage>
</organism>
<dbReference type="AlphaFoldDB" id="A0AAV8TXV6"/>
<sequence length="145" mass="16240">MHPLTPTLPNTPNRLDPPQVALSPSPPLAASVSGLGPPGSKPVTWKDKVLNRERSKAATYDAKERFPVDLLESGIVTREYKDDNKQFPIFHVDPAYMESLEASLRQSVVVKLLGRPISFRDLYSKIEQLWKPLCGFDVLDLGHDY</sequence>
<feature type="compositionally biased region" description="Low complexity" evidence="1">
    <location>
        <begin position="1"/>
        <end position="33"/>
    </location>
</feature>
<protein>
    <submittedName>
        <fullName evidence="2">Uncharacterized protein</fullName>
    </submittedName>
</protein>